<dbReference type="PANTHER" id="PTHR43550:SF3">
    <property type="entry name" value="3-KETODIHYDROSPHINGOSINE REDUCTASE"/>
    <property type="match status" value="1"/>
</dbReference>
<proteinExistence type="predicted"/>
<dbReference type="GO" id="GO:0047560">
    <property type="term" value="F:3-dehydrosphinganine reductase activity"/>
    <property type="evidence" value="ECO:0007669"/>
    <property type="project" value="UniProtKB-EC"/>
</dbReference>
<dbReference type="CDD" id="cd08939">
    <property type="entry name" value="KDSR-like_SDR_c"/>
    <property type="match status" value="1"/>
</dbReference>
<protein>
    <recommendedName>
        <fullName evidence="9">3-dehydrosphinganine reductase</fullName>
        <ecNumber evidence="9">1.1.1.102</ecNumber>
    </recommendedName>
</protein>
<dbReference type="GeneID" id="37272712"/>
<dbReference type="OrthoDB" id="10267115at2759"/>
<comment type="pathway">
    <text evidence="2">Lipid metabolism; sphingolipid metabolism.</text>
</comment>
<evidence type="ECO:0000256" key="7">
    <source>
        <dbReference type="ARBA" id="ARBA00023002"/>
    </source>
</evidence>
<dbReference type="PANTHER" id="PTHR43550">
    <property type="entry name" value="3-KETODIHYDROSPHINGOSINE REDUCTASE"/>
    <property type="match status" value="1"/>
</dbReference>
<name>A0A316ZDV1_9BASI</name>
<dbReference type="SUPFAM" id="SSF51735">
    <property type="entry name" value="NAD(P)-binding Rossmann-fold domains"/>
    <property type="match status" value="1"/>
</dbReference>
<dbReference type="RefSeq" id="XP_025599507.1">
    <property type="nucleotide sequence ID" value="XM_025745168.1"/>
</dbReference>
<accession>A0A316ZDV1</accession>
<keyword evidence="6" id="KW-0746">Sphingolipid metabolism</keyword>
<keyword evidence="7" id="KW-0560">Oxidoreductase</keyword>
<keyword evidence="5" id="KW-0521">NADP</keyword>
<evidence type="ECO:0000256" key="9">
    <source>
        <dbReference type="ARBA" id="ARBA00026112"/>
    </source>
</evidence>
<sequence length="335" mass="35530">MFSFASTRRWQPAGKHVLITGGSSGLGLALAELLASRGASVTLVARNQERLDQAKARVQAACIAPPQFVQAISADLVSFAGCQKALAQATEQAAAHAPTSASTDAAAPAHRVPDAVFCCAGAARPGWFIEQTEHMFREGMDTDYFTAAGMSHAAAQAYAKSGQTGGKIVLVSSTLGFMGLVGYSQYSPAKHAIKGLADCLRSELQLYGISVHAYFPGTILSPGYTRENETKPKLTVQIEGDGEKDGLSPAACAKGLLRGLEKNQYFITTDFQSELFRASALGSGPGNGWLMDRLKGFIGAIGIPLWRIFEADALIKKHRAEHYRELGLNGGVAPR</sequence>
<dbReference type="EMBL" id="KZ819289">
    <property type="protein sequence ID" value="PWN99228.1"/>
    <property type="molecule type" value="Genomic_DNA"/>
</dbReference>
<dbReference type="Gene3D" id="3.40.50.720">
    <property type="entry name" value="NAD(P)-binding Rossmann-like Domain"/>
    <property type="match status" value="1"/>
</dbReference>
<keyword evidence="4" id="KW-0256">Endoplasmic reticulum</keyword>
<evidence type="ECO:0000256" key="11">
    <source>
        <dbReference type="ARBA" id="ARBA00048930"/>
    </source>
</evidence>
<evidence type="ECO:0000256" key="8">
    <source>
        <dbReference type="ARBA" id="ARBA00023098"/>
    </source>
</evidence>
<comment type="function">
    <text evidence="10">Catalyzes the reduction of 3'-oxosphinganine (3-ketodihydrosphingosine/KDS) to sphinganine (dihydrosphingosine/DHS), the second step of de novo sphingolipid biosynthesis.</text>
</comment>
<evidence type="ECO:0000256" key="10">
    <source>
        <dbReference type="ARBA" id="ARBA00044737"/>
    </source>
</evidence>
<dbReference type="GO" id="GO:0030148">
    <property type="term" value="P:sphingolipid biosynthetic process"/>
    <property type="evidence" value="ECO:0007669"/>
    <property type="project" value="InterPro"/>
</dbReference>
<dbReference type="InterPro" id="IPR045022">
    <property type="entry name" value="KDSR-like"/>
</dbReference>
<dbReference type="GO" id="GO:0006666">
    <property type="term" value="P:3-keto-sphinganine metabolic process"/>
    <property type="evidence" value="ECO:0007669"/>
    <property type="project" value="InterPro"/>
</dbReference>
<dbReference type="InterPro" id="IPR036291">
    <property type="entry name" value="NAD(P)-bd_dom_sf"/>
</dbReference>
<dbReference type="STRING" id="58919.A0A316ZDV1"/>
<dbReference type="EC" id="1.1.1.102" evidence="9"/>
<dbReference type="AlphaFoldDB" id="A0A316ZDV1"/>
<dbReference type="FunFam" id="3.40.50.720:FF:000468">
    <property type="entry name" value="Short-chain dehydrogenase, putative"/>
    <property type="match status" value="1"/>
</dbReference>
<dbReference type="PRINTS" id="PR00081">
    <property type="entry name" value="GDHRDH"/>
</dbReference>
<evidence type="ECO:0000256" key="2">
    <source>
        <dbReference type="ARBA" id="ARBA00004760"/>
    </source>
</evidence>
<evidence type="ECO:0000256" key="5">
    <source>
        <dbReference type="ARBA" id="ARBA00022857"/>
    </source>
</evidence>
<evidence type="ECO:0000256" key="3">
    <source>
        <dbReference type="ARBA" id="ARBA00004991"/>
    </source>
</evidence>
<organism evidence="12 13">
    <name type="scientific">Tilletiopsis washingtonensis</name>
    <dbReference type="NCBI Taxonomy" id="58919"/>
    <lineage>
        <taxon>Eukaryota</taxon>
        <taxon>Fungi</taxon>
        <taxon>Dikarya</taxon>
        <taxon>Basidiomycota</taxon>
        <taxon>Ustilaginomycotina</taxon>
        <taxon>Exobasidiomycetes</taxon>
        <taxon>Entylomatales</taxon>
        <taxon>Entylomatales incertae sedis</taxon>
        <taxon>Tilletiopsis</taxon>
    </lineage>
</organism>
<keyword evidence="8" id="KW-0443">Lipid metabolism</keyword>
<comment type="subcellular location">
    <subcellularLocation>
        <location evidence="1">Endoplasmic reticulum</location>
    </subcellularLocation>
</comment>
<reference evidence="12 13" key="1">
    <citation type="journal article" date="2018" name="Mol. Biol. Evol.">
        <title>Broad Genomic Sampling Reveals a Smut Pathogenic Ancestry of the Fungal Clade Ustilaginomycotina.</title>
        <authorList>
            <person name="Kijpornyongpan T."/>
            <person name="Mondo S.J."/>
            <person name="Barry K."/>
            <person name="Sandor L."/>
            <person name="Lee J."/>
            <person name="Lipzen A."/>
            <person name="Pangilinan J."/>
            <person name="LaButti K."/>
            <person name="Hainaut M."/>
            <person name="Henrissat B."/>
            <person name="Grigoriev I.V."/>
            <person name="Spatafora J.W."/>
            <person name="Aime M.C."/>
        </authorList>
    </citation>
    <scope>NUCLEOTIDE SEQUENCE [LARGE SCALE GENOMIC DNA]</scope>
    <source>
        <strain evidence="12 13">MCA 4186</strain>
    </source>
</reference>
<evidence type="ECO:0000256" key="6">
    <source>
        <dbReference type="ARBA" id="ARBA00022919"/>
    </source>
</evidence>
<dbReference type="InterPro" id="IPR002347">
    <property type="entry name" value="SDR_fam"/>
</dbReference>
<dbReference type="Proteomes" id="UP000245946">
    <property type="component" value="Unassembled WGS sequence"/>
</dbReference>
<gene>
    <name evidence="12" type="ORF">FA09DRAFT_359823</name>
</gene>
<comment type="catalytic activity">
    <reaction evidence="11">
        <text>sphinganine + NADP(+) = 3-oxosphinganine + NADPH + H(+)</text>
        <dbReference type="Rhea" id="RHEA:22640"/>
        <dbReference type="ChEBI" id="CHEBI:15378"/>
        <dbReference type="ChEBI" id="CHEBI:57783"/>
        <dbReference type="ChEBI" id="CHEBI:57817"/>
        <dbReference type="ChEBI" id="CHEBI:58299"/>
        <dbReference type="ChEBI" id="CHEBI:58349"/>
        <dbReference type="EC" id="1.1.1.102"/>
    </reaction>
    <physiologicalReaction direction="right-to-left" evidence="11">
        <dbReference type="Rhea" id="RHEA:22642"/>
    </physiologicalReaction>
</comment>
<evidence type="ECO:0000256" key="1">
    <source>
        <dbReference type="ARBA" id="ARBA00004240"/>
    </source>
</evidence>
<keyword evidence="13" id="KW-1185">Reference proteome</keyword>
<evidence type="ECO:0000313" key="12">
    <source>
        <dbReference type="EMBL" id="PWN99228.1"/>
    </source>
</evidence>
<comment type="pathway">
    <text evidence="3">Sphingolipid metabolism.</text>
</comment>
<dbReference type="Pfam" id="PF00106">
    <property type="entry name" value="adh_short"/>
    <property type="match status" value="1"/>
</dbReference>
<evidence type="ECO:0000256" key="4">
    <source>
        <dbReference type="ARBA" id="ARBA00022824"/>
    </source>
</evidence>
<dbReference type="GO" id="GO:0005789">
    <property type="term" value="C:endoplasmic reticulum membrane"/>
    <property type="evidence" value="ECO:0007669"/>
    <property type="project" value="TreeGrafter"/>
</dbReference>
<evidence type="ECO:0000313" key="13">
    <source>
        <dbReference type="Proteomes" id="UP000245946"/>
    </source>
</evidence>